<evidence type="ECO:0008006" key="5">
    <source>
        <dbReference type="Google" id="ProtNLM"/>
    </source>
</evidence>
<dbReference type="EMBL" id="OOIL02004357">
    <property type="protein sequence ID" value="VFQ91342.1"/>
    <property type="molecule type" value="Genomic_DNA"/>
</dbReference>
<dbReference type="InterPro" id="IPR043502">
    <property type="entry name" value="DNA/RNA_pol_sf"/>
</dbReference>
<feature type="domain" description="Retrotransposon gag" evidence="1">
    <location>
        <begin position="2"/>
        <end position="86"/>
    </location>
</feature>
<evidence type="ECO:0000313" key="3">
    <source>
        <dbReference type="EMBL" id="VFQ91342.1"/>
    </source>
</evidence>
<dbReference type="Pfam" id="PF08284">
    <property type="entry name" value="RVP_2"/>
    <property type="match status" value="1"/>
</dbReference>
<dbReference type="CDD" id="cd00303">
    <property type="entry name" value="retropepsin_like"/>
    <property type="match status" value="1"/>
</dbReference>
<evidence type="ECO:0000313" key="4">
    <source>
        <dbReference type="Proteomes" id="UP000595140"/>
    </source>
</evidence>
<proteinExistence type="predicted"/>
<dbReference type="AlphaFoldDB" id="A0A484MR12"/>
<name>A0A484MR12_9ASTE</name>
<dbReference type="PANTHER" id="PTHR34072:SF55">
    <property type="entry name" value="DNA_RNA POLYMERASES SUPERFAMILY PROTEIN"/>
    <property type="match status" value="1"/>
</dbReference>
<dbReference type="PANTHER" id="PTHR34072">
    <property type="entry name" value="ENZYMATIC POLYPROTEIN-RELATED"/>
    <property type="match status" value="1"/>
</dbReference>
<keyword evidence="4" id="KW-1185">Reference proteome</keyword>
<dbReference type="Pfam" id="PF03732">
    <property type="entry name" value="Retrotrans_gag"/>
    <property type="match status" value="1"/>
</dbReference>
<dbReference type="CDD" id="cd09274">
    <property type="entry name" value="RNase_HI_RT_Ty3"/>
    <property type="match status" value="1"/>
</dbReference>
<dbReference type="OrthoDB" id="1909920at2759"/>
<dbReference type="InterPro" id="IPR021109">
    <property type="entry name" value="Peptidase_aspartic_dom_sf"/>
</dbReference>
<organism evidence="3 4">
    <name type="scientific">Cuscuta campestris</name>
    <dbReference type="NCBI Taxonomy" id="132261"/>
    <lineage>
        <taxon>Eukaryota</taxon>
        <taxon>Viridiplantae</taxon>
        <taxon>Streptophyta</taxon>
        <taxon>Embryophyta</taxon>
        <taxon>Tracheophyta</taxon>
        <taxon>Spermatophyta</taxon>
        <taxon>Magnoliopsida</taxon>
        <taxon>eudicotyledons</taxon>
        <taxon>Gunneridae</taxon>
        <taxon>Pentapetalae</taxon>
        <taxon>asterids</taxon>
        <taxon>lamiids</taxon>
        <taxon>Solanales</taxon>
        <taxon>Convolvulaceae</taxon>
        <taxon>Cuscuteae</taxon>
        <taxon>Cuscuta</taxon>
        <taxon>Cuscuta subgen. Grammica</taxon>
        <taxon>Cuscuta sect. Cleistogrammica</taxon>
    </lineage>
</organism>
<dbReference type="Pfam" id="PF17919">
    <property type="entry name" value="RT_RNaseH_2"/>
    <property type="match status" value="1"/>
</dbReference>
<feature type="domain" description="Reverse transcriptase/retrotransposon-derived protein RNase H-like" evidence="2">
    <location>
        <begin position="197"/>
        <end position="287"/>
    </location>
</feature>
<dbReference type="InterPro" id="IPR041577">
    <property type="entry name" value="RT_RNaseH_2"/>
</dbReference>
<accession>A0A484MR12</accession>
<evidence type="ECO:0000259" key="2">
    <source>
        <dbReference type="Pfam" id="PF17919"/>
    </source>
</evidence>
<gene>
    <name evidence="3" type="ORF">CCAM_LOCUS33118</name>
</gene>
<protein>
    <recommendedName>
        <fullName evidence="5">Reverse transcriptase/retrotransposon-derived protein RNase H-like domain-containing protein</fullName>
    </recommendedName>
</protein>
<dbReference type="SUPFAM" id="SSF56672">
    <property type="entry name" value="DNA/RNA polymerases"/>
    <property type="match status" value="1"/>
</dbReference>
<reference evidence="3 4" key="1">
    <citation type="submission" date="2018-04" db="EMBL/GenBank/DDBJ databases">
        <authorList>
            <person name="Vogel A."/>
        </authorList>
    </citation>
    <scope>NUCLEOTIDE SEQUENCE [LARGE SCALE GENOMIC DNA]</scope>
</reference>
<dbReference type="InterPro" id="IPR005162">
    <property type="entry name" value="Retrotrans_gag_dom"/>
</dbReference>
<evidence type="ECO:0000259" key="1">
    <source>
        <dbReference type="Pfam" id="PF03732"/>
    </source>
</evidence>
<dbReference type="Gene3D" id="2.40.70.10">
    <property type="entry name" value="Acid Proteases"/>
    <property type="match status" value="1"/>
</dbReference>
<dbReference type="Gene3D" id="3.10.20.370">
    <property type="match status" value="1"/>
</dbReference>
<sequence>MLEGPAADWFRWRMNGRLITDYEDFVTKFKLRFDALHYVDYFGQLANLRQTGSVMDYQTSFEHVLQHVTGATKENLMSLFHAGLKPHLQHEIALLKPATLSDSFALARLQIPVLLVPPFRVYVGNGDSLPCDKQCVDLQLTLQGTLFPVDVFVLPIHGQDVVLGVQWLQQLGRVTHDYATMTMEFTWHDKIISLKAAQAAFTHLKHAMSTAPVLRLPDFALPFVIETDACSTGVGAVLLQNEQPVAFFSKKLGPRKLAASTYHKELFAIVEAVQKWRQYLLGREFLIRTDQRSLKELLQQVVQTPDQQYYVRKLLGFRFRIEYKTGASNKVADALSRREESLVGTPLMAFTSHLVPSVMEAIRQSAG</sequence>
<dbReference type="Proteomes" id="UP000595140">
    <property type="component" value="Unassembled WGS sequence"/>
</dbReference>